<keyword evidence="3" id="KW-0472">Membrane</keyword>
<dbReference type="InterPro" id="IPR013106">
    <property type="entry name" value="Ig_V-set"/>
</dbReference>
<feature type="domain" description="Ig-like" evidence="8">
    <location>
        <begin position="118"/>
        <end position="208"/>
    </location>
</feature>
<proteinExistence type="predicted"/>
<organism evidence="9 10">
    <name type="scientific">Myotis brandtii</name>
    <name type="common">Brandt's bat</name>
    <dbReference type="NCBI Taxonomy" id="109478"/>
    <lineage>
        <taxon>Eukaryota</taxon>
        <taxon>Metazoa</taxon>
        <taxon>Chordata</taxon>
        <taxon>Craniata</taxon>
        <taxon>Vertebrata</taxon>
        <taxon>Euteleostomi</taxon>
        <taxon>Mammalia</taxon>
        <taxon>Eutheria</taxon>
        <taxon>Laurasiatheria</taxon>
        <taxon>Chiroptera</taxon>
        <taxon>Yangochiroptera</taxon>
        <taxon>Vespertilionidae</taxon>
        <taxon>Myotis</taxon>
    </lineage>
</organism>
<keyword evidence="6" id="KW-1064">Adaptive immunity</keyword>
<keyword evidence="7" id="KW-0732">Signal</keyword>
<dbReference type="SMART" id="SM00406">
    <property type="entry name" value="IGv"/>
    <property type="match status" value="2"/>
</dbReference>
<evidence type="ECO:0000313" key="10">
    <source>
        <dbReference type="Proteomes" id="UP000052978"/>
    </source>
</evidence>
<comment type="subunit">
    <text evidence="5">Immunoglobulins are composed of two identical heavy chains and two identical light chains; disulfide-linked.</text>
</comment>
<keyword evidence="4" id="KW-1015">Disulfide bond</keyword>
<sequence>MAWALLLLSLLSQGTGSWAQAPLTQPPSVSGTPGSSVTISCAGSSNDIGYYNDVSWYQHRPGTAPKLLIYGVSYRPSGIPERFSGSKSGNTATLIIAGLLAEDEADYYCCSYTTRSWAQAALTQLPSVSGNMGQSVTISCVGSGNDIGRYNYVSWYQQRPGTAPKLLISYVNARHSGVPERFSGFKSSNTAFLLISGLQAEDEADYHCFSYVGSNTLHGAAGSWGSETKTRPGLPGGLLALRTCPLPGQSLRRRGLEGTSPSWLLSFSREVQQKNTLS</sequence>
<comment type="subcellular location">
    <subcellularLocation>
        <location evidence="1">Cell membrane</location>
    </subcellularLocation>
</comment>
<feature type="signal peptide" evidence="7">
    <location>
        <begin position="1"/>
        <end position="19"/>
    </location>
</feature>
<dbReference type="InterPro" id="IPR007110">
    <property type="entry name" value="Ig-like_dom"/>
</dbReference>
<evidence type="ECO:0000256" key="4">
    <source>
        <dbReference type="ARBA" id="ARBA00023157"/>
    </source>
</evidence>
<evidence type="ECO:0000313" key="9">
    <source>
        <dbReference type="EMBL" id="EPQ11796.1"/>
    </source>
</evidence>
<keyword evidence="2" id="KW-1003">Cell membrane</keyword>
<dbReference type="Gene3D" id="2.60.40.10">
    <property type="entry name" value="Immunoglobulins"/>
    <property type="match status" value="2"/>
</dbReference>
<feature type="domain" description="Ig-like" evidence="8">
    <location>
        <begin position="22"/>
        <end position="109"/>
    </location>
</feature>
<dbReference type="Pfam" id="PF07686">
    <property type="entry name" value="V-set"/>
    <property type="match status" value="2"/>
</dbReference>
<name>S7N439_MYOBR</name>
<dbReference type="EMBL" id="KE163384">
    <property type="protein sequence ID" value="EPQ11796.1"/>
    <property type="molecule type" value="Genomic_DNA"/>
</dbReference>
<dbReference type="GO" id="GO:0019814">
    <property type="term" value="C:immunoglobulin complex"/>
    <property type="evidence" value="ECO:0007669"/>
    <property type="project" value="UniProtKB-KW"/>
</dbReference>
<dbReference type="SUPFAM" id="SSF48726">
    <property type="entry name" value="Immunoglobulin"/>
    <property type="match status" value="2"/>
</dbReference>
<dbReference type="GO" id="GO:0005576">
    <property type="term" value="C:extracellular region"/>
    <property type="evidence" value="ECO:0007669"/>
    <property type="project" value="UniProtKB-ARBA"/>
</dbReference>
<accession>S7N439</accession>
<gene>
    <name evidence="9" type="ORF">D623_10000992</name>
</gene>
<dbReference type="InterPro" id="IPR003599">
    <property type="entry name" value="Ig_sub"/>
</dbReference>
<keyword evidence="10" id="KW-1185">Reference proteome</keyword>
<dbReference type="InterPro" id="IPR013783">
    <property type="entry name" value="Ig-like_fold"/>
</dbReference>
<keyword evidence="6" id="KW-0391">Immunity</keyword>
<protein>
    <submittedName>
        <fullName evidence="9">Ig lambda chain V-II region TRO</fullName>
    </submittedName>
</protein>
<dbReference type="PROSITE" id="PS50835">
    <property type="entry name" value="IG_LIKE"/>
    <property type="match status" value="2"/>
</dbReference>
<feature type="chain" id="PRO_5004554359" evidence="7">
    <location>
        <begin position="20"/>
        <end position="278"/>
    </location>
</feature>
<evidence type="ECO:0000256" key="7">
    <source>
        <dbReference type="SAM" id="SignalP"/>
    </source>
</evidence>
<dbReference type="FunFam" id="2.60.40.10:FF:000442">
    <property type="entry name" value="Immunoglobulin lambda variable 2-8"/>
    <property type="match status" value="1"/>
</dbReference>
<dbReference type="InterPro" id="IPR050150">
    <property type="entry name" value="IgV_Light_Chain"/>
</dbReference>
<reference evidence="9 10" key="1">
    <citation type="journal article" date="2013" name="Nat. Commun.">
        <title>Genome analysis reveals insights into physiology and longevity of the Brandt's bat Myotis brandtii.</title>
        <authorList>
            <person name="Seim I."/>
            <person name="Fang X."/>
            <person name="Xiong Z."/>
            <person name="Lobanov A.V."/>
            <person name="Huang Z."/>
            <person name="Ma S."/>
            <person name="Feng Y."/>
            <person name="Turanov A.A."/>
            <person name="Zhu Y."/>
            <person name="Lenz T.L."/>
            <person name="Gerashchenko M.V."/>
            <person name="Fan D."/>
            <person name="Hee Yim S."/>
            <person name="Yao X."/>
            <person name="Jordan D."/>
            <person name="Xiong Y."/>
            <person name="Ma Y."/>
            <person name="Lyapunov A.N."/>
            <person name="Chen G."/>
            <person name="Kulakova O.I."/>
            <person name="Sun Y."/>
            <person name="Lee S.G."/>
            <person name="Bronson R.T."/>
            <person name="Moskalev A.A."/>
            <person name="Sunyaev S.R."/>
            <person name="Zhang G."/>
            <person name="Krogh A."/>
            <person name="Wang J."/>
            <person name="Gladyshev V.N."/>
        </authorList>
    </citation>
    <scope>NUCLEOTIDE SEQUENCE [LARGE SCALE GENOMIC DNA]</scope>
</reference>
<dbReference type="PANTHER" id="PTHR23267">
    <property type="entry name" value="IMMUNOGLOBULIN LIGHT CHAIN"/>
    <property type="match status" value="1"/>
</dbReference>
<dbReference type="GO" id="GO:0005886">
    <property type="term" value="C:plasma membrane"/>
    <property type="evidence" value="ECO:0007669"/>
    <property type="project" value="UniProtKB-SubCell"/>
</dbReference>
<evidence type="ECO:0000256" key="1">
    <source>
        <dbReference type="ARBA" id="ARBA00004236"/>
    </source>
</evidence>
<evidence type="ECO:0000259" key="8">
    <source>
        <dbReference type="PROSITE" id="PS50835"/>
    </source>
</evidence>
<keyword evidence="6" id="KW-1280">Immunoglobulin</keyword>
<evidence type="ECO:0000256" key="2">
    <source>
        <dbReference type="ARBA" id="ARBA00022475"/>
    </source>
</evidence>
<dbReference type="Proteomes" id="UP000052978">
    <property type="component" value="Unassembled WGS sequence"/>
</dbReference>
<dbReference type="InterPro" id="IPR036179">
    <property type="entry name" value="Ig-like_dom_sf"/>
</dbReference>
<dbReference type="SMART" id="SM00409">
    <property type="entry name" value="IG"/>
    <property type="match status" value="2"/>
</dbReference>
<evidence type="ECO:0000256" key="5">
    <source>
        <dbReference type="ARBA" id="ARBA00038737"/>
    </source>
</evidence>
<evidence type="ECO:0000256" key="6">
    <source>
        <dbReference type="ARBA" id="ARBA00043265"/>
    </source>
</evidence>
<dbReference type="AlphaFoldDB" id="S7N439"/>
<evidence type="ECO:0000256" key="3">
    <source>
        <dbReference type="ARBA" id="ARBA00023136"/>
    </source>
</evidence>